<proteinExistence type="predicted"/>
<reference evidence="1 2" key="1">
    <citation type="journal article" date="2022" name="Nat. Ecol. Evol.">
        <title>A masculinizing supergene underlies an exaggerated male reproductive morph in a spider.</title>
        <authorList>
            <person name="Hendrickx F."/>
            <person name="De Corte Z."/>
            <person name="Sonet G."/>
            <person name="Van Belleghem S.M."/>
            <person name="Kostlbacher S."/>
            <person name="Vangestel C."/>
        </authorList>
    </citation>
    <scope>NUCLEOTIDE SEQUENCE [LARGE SCALE GENOMIC DNA]</scope>
    <source>
        <strain evidence="1">W744_W776</strain>
    </source>
</reference>
<dbReference type="AlphaFoldDB" id="A0AAV6UWQ8"/>
<sequence>MNTKWELWRGYRGRAVFSQAVFQVGARKGCDLNKPPPEVRCLWRFRKTVTVTFAVNPKTVIQRKRIGYKPRFEIKGWEKYLCCSGKQLVVGTDRSNFQQPYPPPTTSDLLPSVNTFEEPRIRTSLEQTEASQIVCVPGGRLEMKRVL</sequence>
<keyword evidence="2" id="KW-1185">Reference proteome</keyword>
<evidence type="ECO:0000313" key="2">
    <source>
        <dbReference type="Proteomes" id="UP000827092"/>
    </source>
</evidence>
<protein>
    <submittedName>
        <fullName evidence="1">Uncharacterized protein</fullName>
    </submittedName>
</protein>
<organism evidence="1 2">
    <name type="scientific">Oedothorax gibbosus</name>
    <dbReference type="NCBI Taxonomy" id="931172"/>
    <lineage>
        <taxon>Eukaryota</taxon>
        <taxon>Metazoa</taxon>
        <taxon>Ecdysozoa</taxon>
        <taxon>Arthropoda</taxon>
        <taxon>Chelicerata</taxon>
        <taxon>Arachnida</taxon>
        <taxon>Araneae</taxon>
        <taxon>Araneomorphae</taxon>
        <taxon>Entelegynae</taxon>
        <taxon>Araneoidea</taxon>
        <taxon>Linyphiidae</taxon>
        <taxon>Erigoninae</taxon>
        <taxon>Oedothorax</taxon>
    </lineage>
</organism>
<dbReference type="Proteomes" id="UP000827092">
    <property type="component" value="Unassembled WGS sequence"/>
</dbReference>
<evidence type="ECO:0000313" key="1">
    <source>
        <dbReference type="EMBL" id="KAG8188817.1"/>
    </source>
</evidence>
<gene>
    <name evidence="1" type="ORF">JTE90_009204</name>
</gene>
<accession>A0AAV6UWQ8</accession>
<name>A0AAV6UWQ8_9ARAC</name>
<dbReference type="EMBL" id="JAFNEN010000230">
    <property type="protein sequence ID" value="KAG8188817.1"/>
    <property type="molecule type" value="Genomic_DNA"/>
</dbReference>
<comment type="caution">
    <text evidence="1">The sequence shown here is derived from an EMBL/GenBank/DDBJ whole genome shotgun (WGS) entry which is preliminary data.</text>
</comment>